<proteinExistence type="predicted"/>
<evidence type="ECO:0000256" key="1">
    <source>
        <dbReference type="ARBA" id="ARBA00004123"/>
    </source>
</evidence>
<name>A0A8X6KJH5_TRICU</name>
<accession>A0A8X6KJH5</accession>
<evidence type="ECO:0000256" key="3">
    <source>
        <dbReference type="ARBA" id="ARBA00023242"/>
    </source>
</evidence>
<keyword evidence="6" id="KW-1185">Reference proteome</keyword>
<comment type="subcellular location">
    <subcellularLocation>
        <location evidence="1">Nucleus</location>
    </subcellularLocation>
</comment>
<dbReference type="Proteomes" id="UP000887116">
    <property type="component" value="Unassembled WGS sequence"/>
</dbReference>
<dbReference type="InterPro" id="IPR016194">
    <property type="entry name" value="SPOC-like_C_dom_sf"/>
</dbReference>
<comment type="caution">
    <text evidence="5">The sequence shown here is derived from an EMBL/GenBank/DDBJ whole genome shotgun (WGS) entry which is preliminary data.</text>
</comment>
<reference evidence="5" key="1">
    <citation type="submission" date="2020-07" db="EMBL/GenBank/DDBJ databases">
        <title>Multicomponent nature underlies the extraordinary mechanical properties of spider dragline silk.</title>
        <authorList>
            <person name="Kono N."/>
            <person name="Nakamura H."/>
            <person name="Mori M."/>
            <person name="Yoshida Y."/>
            <person name="Ohtoshi R."/>
            <person name="Malay A.D."/>
            <person name="Moran D.A.P."/>
            <person name="Tomita M."/>
            <person name="Numata K."/>
            <person name="Arakawa K."/>
        </authorList>
    </citation>
    <scope>NUCLEOTIDE SEQUENCE</scope>
</reference>
<feature type="domain" description="SPOC" evidence="4">
    <location>
        <begin position="3"/>
        <end position="171"/>
    </location>
</feature>
<evidence type="ECO:0000313" key="5">
    <source>
        <dbReference type="EMBL" id="GFQ75844.1"/>
    </source>
</evidence>
<keyword evidence="3" id="KW-0539">Nucleus</keyword>
<dbReference type="OrthoDB" id="6407164at2759"/>
<organism evidence="5 6">
    <name type="scientific">Trichonephila clavata</name>
    <name type="common">Joro spider</name>
    <name type="synonym">Nephila clavata</name>
    <dbReference type="NCBI Taxonomy" id="2740835"/>
    <lineage>
        <taxon>Eukaryota</taxon>
        <taxon>Metazoa</taxon>
        <taxon>Ecdysozoa</taxon>
        <taxon>Arthropoda</taxon>
        <taxon>Chelicerata</taxon>
        <taxon>Arachnida</taxon>
        <taxon>Araneae</taxon>
        <taxon>Araneomorphae</taxon>
        <taxon>Entelegynae</taxon>
        <taxon>Araneoidea</taxon>
        <taxon>Nephilidae</taxon>
        <taxon>Trichonephila</taxon>
    </lineage>
</organism>
<gene>
    <name evidence="5" type="ORF">TNCT_553861</name>
</gene>
<dbReference type="Gene3D" id="2.40.290.10">
    <property type="match status" value="1"/>
</dbReference>
<protein>
    <recommendedName>
        <fullName evidence="4">SPOC domain-containing protein</fullName>
    </recommendedName>
</protein>
<keyword evidence="2" id="KW-0694">RNA-binding</keyword>
<dbReference type="AlphaFoldDB" id="A0A8X6KJH5"/>
<dbReference type="SUPFAM" id="SSF100939">
    <property type="entry name" value="SPOC domain-like"/>
    <property type="match status" value="1"/>
</dbReference>
<dbReference type="InterPro" id="IPR010912">
    <property type="entry name" value="SPOC_met"/>
</dbReference>
<dbReference type="EMBL" id="BMAO01011719">
    <property type="protein sequence ID" value="GFQ75844.1"/>
    <property type="molecule type" value="Genomic_DNA"/>
</dbReference>
<dbReference type="GO" id="GO:0003723">
    <property type="term" value="F:RNA binding"/>
    <property type="evidence" value="ECO:0007669"/>
    <property type="project" value="UniProtKB-KW"/>
</dbReference>
<dbReference type="PROSITE" id="PS50917">
    <property type="entry name" value="SPOC"/>
    <property type="match status" value="1"/>
</dbReference>
<evidence type="ECO:0000313" key="6">
    <source>
        <dbReference type="Proteomes" id="UP000887116"/>
    </source>
</evidence>
<dbReference type="GO" id="GO:0005634">
    <property type="term" value="C:nucleus"/>
    <property type="evidence" value="ECO:0007669"/>
    <property type="project" value="UniProtKB-SubCell"/>
</dbReference>
<evidence type="ECO:0000259" key="4">
    <source>
        <dbReference type="PROSITE" id="PS50917"/>
    </source>
</evidence>
<sequence>MDAAEALERSSVVWHGWFILRQNEIPIELHFVSGNSNFPIQCLSFEGPSANRVLEVQPLHKVKEFDFVHLNKRLQNLHEHCVLVGIPDESYTTYPMNKYLKAQQLHTYFVFFLKSKKSFGAIQLKRKEGSFTLYIFPNCEYSNMVLYRRVPEKMASLEDAAYLLFVIVKDK</sequence>
<evidence type="ECO:0000256" key="2">
    <source>
        <dbReference type="ARBA" id="ARBA00022884"/>
    </source>
</evidence>